<gene>
    <name evidence="2" type="ORF">E2C01_080007</name>
</gene>
<comment type="caution">
    <text evidence="2">The sequence shown here is derived from an EMBL/GenBank/DDBJ whole genome shotgun (WGS) entry which is preliminary data.</text>
</comment>
<organism evidence="2 3">
    <name type="scientific">Portunus trituberculatus</name>
    <name type="common">Swimming crab</name>
    <name type="synonym">Neptunus trituberculatus</name>
    <dbReference type="NCBI Taxonomy" id="210409"/>
    <lineage>
        <taxon>Eukaryota</taxon>
        <taxon>Metazoa</taxon>
        <taxon>Ecdysozoa</taxon>
        <taxon>Arthropoda</taxon>
        <taxon>Crustacea</taxon>
        <taxon>Multicrustacea</taxon>
        <taxon>Malacostraca</taxon>
        <taxon>Eumalacostraca</taxon>
        <taxon>Eucarida</taxon>
        <taxon>Decapoda</taxon>
        <taxon>Pleocyemata</taxon>
        <taxon>Brachyura</taxon>
        <taxon>Eubrachyura</taxon>
        <taxon>Portunoidea</taxon>
        <taxon>Portunidae</taxon>
        <taxon>Portuninae</taxon>
        <taxon>Portunus</taxon>
    </lineage>
</organism>
<feature type="region of interest" description="Disordered" evidence="1">
    <location>
        <begin position="1"/>
        <end position="26"/>
    </location>
</feature>
<protein>
    <submittedName>
        <fullName evidence="2">Uncharacterized protein</fullName>
    </submittedName>
</protein>
<evidence type="ECO:0000256" key="1">
    <source>
        <dbReference type="SAM" id="MobiDB-lite"/>
    </source>
</evidence>
<evidence type="ECO:0000313" key="2">
    <source>
        <dbReference type="EMBL" id="MPC85242.1"/>
    </source>
</evidence>
<evidence type="ECO:0000313" key="3">
    <source>
        <dbReference type="Proteomes" id="UP000324222"/>
    </source>
</evidence>
<reference evidence="2 3" key="1">
    <citation type="submission" date="2019-05" db="EMBL/GenBank/DDBJ databases">
        <title>Another draft genome of Portunus trituberculatus and its Hox gene families provides insights of decapod evolution.</title>
        <authorList>
            <person name="Jeong J.-H."/>
            <person name="Song I."/>
            <person name="Kim S."/>
            <person name="Choi T."/>
            <person name="Kim D."/>
            <person name="Ryu S."/>
            <person name="Kim W."/>
        </authorList>
    </citation>
    <scope>NUCLEOTIDE SEQUENCE [LARGE SCALE GENOMIC DNA]</scope>
    <source>
        <tissue evidence="2">Muscle</tissue>
    </source>
</reference>
<proteinExistence type="predicted"/>
<dbReference type="Proteomes" id="UP000324222">
    <property type="component" value="Unassembled WGS sequence"/>
</dbReference>
<accession>A0A5B7IMZ8</accession>
<keyword evidence="3" id="KW-1185">Reference proteome</keyword>
<sequence>MCTSSCKAGGGRHDEGASSDSQQRSACLPQVTEYTHPPGTGVKVPQCHRILVRCGKEEALPFLTSTPPLHPSSSTSQGRIVCTEEWVPV</sequence>
<dbReference type="EMBL" id="VSRR010067789">
    <property type="protein sequence ID" value="MPC85242.1"/>
    <property type="molecule type" value="Genomic_DNA"/>
</dbReference>
<name>A0A5B7IMZ8_PORTR</name>
<dbReference type="AlphaFoldDB" id="A0A5B7IMZ8"/>